<evidence type="ECO:0000313" key="3">
    <source>
        <dbReference type="Proteomes" id="UP000663846"/>
    </source>
</evidence>
<dbReference type="AlphaFoldDB" id="A0A8H2ZYG3"/>
<gene>
    <name evidence="2" type="ORF">RDB_LOCUS31583</name>
</gene>
<accession>A0A8H2ZYG3</accession>
<reference evidence="2" key="1">
    <citation type="submission" date="2021-01" db="EMBL/GenBank/DDBJ databases">
        <authorList>
            <person name="Kaushik A."/>
        </authorList>
    </citation>
    <scope>NUCLEOTIDE SEQUENCE</scope>
    <source>
        <strain evidence="2">AG1-1C</strain>
    </source>
</reference>
<name>A0A8H2ZYG3_9AGAM</name>
<feature type="compositionally biased region" description="Basic residues" evidence="1">
    <location>
        <begin position="22"/>
        <end position="33"/>
    </location>
</feature>
<comment type="caution">
    <text evidence="2">The sequence shown here is derived from an EMBL/GenBank/DDBJ whole genome shotgun (WGS) entry which is preliminary data.</text>
</comment>
<sequence>MNIASRRTFEETQKKKQADRLKNHKGKKPKKSGPHSARSPWWTEECSEAVHNLKYNPENKDKDQLRGALRGAIRRARRNQGEKILAEISTDRVFKSLKWFQGKRRALIPPVKCPNGGITATHPADKAINFGKQFFPTACWEPGSLEPLGIKAIAKRPHHIITEEEINHALSKTSNRSAPGAFGSNYRLLKWAFSSSPDTFVLLFNLCLRIGYHPTTLRNSIIAPIPKPRRQDMSLPKNYRP</sequence>
<feature type="compositionally biased region" description="Basic and acidic residues" evidence="1">
    <location>
        <begin position="7"/>
        <end position="21"/>
    </location>
</feature>
<dbReference type="PANTHER" id="PTHR33481">
    <property type="entry name" value="REVERSE TRANSCRIPTASE"/>
    <property type="match status" value="1"/>
</dbReference>
<dbReference type="EMBL" id="CAJMWS010000199">
    <property type="protein sequence ID" value="CAE6377849.1"/>
    <property type="molecule type" value="Genomic_DNA"/>
</dbReference>
<dbReference type="PANTHER" id="PTHR33481:SF1">
    <property type="entry name" value="ENDONUCLEASE_EXONUCLEASE_PHOSPHATASE DOMAIN-CONTAINING PROTEIN-RELATED"/>
    <property type="match status" value="1"/>
</dbReference>
<proteinExistence type="predicted"/>
<feature type="region of interest" description="Disordered" evidence="1">
    <location>
        <begin position="1"/>
        <end position="42"/>
    </location>
</feature>
<evidence type="ECO:0000313" key="2">
    <source>
        <dbReference type="EMBL" id="CAE6377849.1"/>
    </source>
</evidence>
<dbReference type="Proteomes" id="UP000663846">
    <property type="component" value="Unassembled WGS sequence"/>
</dbReference>
<evidence type="ECO:0000256" key="1">
    <source>
        <dbReference type="SAM" id="MobiDB-lite"/>
    </source>
</evidence>
<protein>
    <submittedName>
        <fullName evidence="2">Uncharacterized protein</fullName>
    </submittedName>
</protein>
<feature type="non-terminal residue" evidence="2">
    <location>
        <position position="241"/>
    </location>
</feature>
<organism evidence="2 3">
    <name type="scientific">Rhizoctonia solani</name>
    <dbReference type="NCBI Taxonomy" id="456999"/>
    <lineage>
        <taxon>Eukaryota</taxon>
        <taxon>Fungi</taxon>
        <taxon>Dikarya</taxon>
        <taxon>Basidiomycota</taxon>
        <taxon>Agaricomycotina</taxon>
        <taxon>Agaricomycetes</taxon>
        <taxon>Cantharellales</taxon>
        <taxon>Ceratobasidiaceae</taxon>
        <taxon>Rhizoctonia</taxon>
    </lineage>
</organism>